<dbReference type="InterPro" id="IPR034737">
    <property type="entry name" value="TCTP"/>
</dbReference>
<dbReference type="PROSITE" id="PS01002">
    <property type="entry name" value="TCTP_1"/>
    <property type="match status" value="1"/>
</dbReference>
<dbReference type="AlphaFoldDB" id="A0A058Z7W8"/>
<dbReference type="PANTHER" id="PTHR11991:SF0">
    <property type="entry name" value="TRANSLATIONALLY-CONTROLLED TUMOR PROTEIN"/>
    <property type="match status" value="1"/>
</dbReference>
<name>A0A058Z7W8_FONAL</name>
<evidence type="ECO:0000313" key="4">
    <source>
        <dbReference type="Proteomes" id="UP000030693"/>
    </source>
</evidence>
<dbReference type="GeneID" id="20528168"/>
<organism evidence="3">
    <name type="scientific">Fonticula alba</name>
    <name type="common">Slime mold</name>
    <dbReference type="NCBI Taxonomy" id="691883"/>
    <lineage>
        <taxon>Eukaryota</taxon>
        <taxon>Rotosphaerida</taxon>
        <taxon>Fonticulaceae</taxon>
        <taxon>Fonticula</taxon>
    </lineage>
</organism>
<evidence type="ECO:0000256" key="1">
    <source>
        <dbReference type="PROSITE-ProRule" id="PRU01133"/>
    </source>
</evidence>
<dbReference type="EMBL" id="KB932205">
    <property type="protein sequence ID" value="KCV69978.1"/>
    <property type="molecule type" value="Genomic_DNA"/>
</dbReference>
<dbReference type="GO" id="GO:0005509">
    <property type="term" value="F:calcium ion binding"/>
    <property type="evidence" value="ECO:0007669"/>
    <property type="project" value="TreeGrafter"/>
</dbReference>
<dbReference type="GO" id="GO:0005737">
    <property type="term" value="C:cytoplasm"/>
    <property type="evidence" value="ECO:0007669"/>
    <property type="project" value="TreeGrafter"/>
</dbReference>
<dbReference type="OrthoDB" id="10248936at2759"/>
<reference evidence="3" key="1">
    <citation type="submission" date="2013-04" db="EMBL/GenBank/DDBJ databases">
        <title>The Genome Sequence of Fonticula alba ATCC 38817.</title>
        <authorList>
            <consortium name="The Broad Institute Genomics Platform"/>
            <person name="Russ C."/>
            <person name="Cuomo C."/>
            <person name="Burger G."/>
            <person name="Gray M.W."/>
            <person name="Holland P.W.H."/>
            <person name="King N."/>
            <person name="Lang F.B.F."/>
            <person name="Roger A.J."/>
            <person name="Ruiz-Trillo I."/>
            <person name="Brown M."/>
            <person name="Walker B."/>
            <person name="Young S."/>
            <person name="Zeng Q."/>
            <person name="Gargeya S."/>
            <person name="Fitzgerald M."/>
            <person name="Haas B."/>
            <person name="Abouelleil A."/>
            <person name="Allen A.W."/>
            <person name="Alvarado L."/>
            <person name="Arachchi H.M."/>
            <person name="Berlin A.M."/>
            <person name="Chapman S.B."/>
            <person name="Gainer-Dewar J."/>
            <person name="Goldberg J."/>
            <person name="Griggs A."/>
            <person name="Gujja S."/>
            <person name="Hansen M."/>
            <person name="Howarth C."/>
            <person name="Imamovic A."/>
            <person name="Ireland A."/>
            <person name="Larimer J."/>
            <person name="McCowan C."/>
            <person name="Murphy C."/>
            <person name="Pearson M."/>
            <person name="Poon T.W."/>
            <person name="Priest M."/>
            <person name="Roberts A."/>
            <person name="Saif S."/>
            <person name="Shea T."/>
            <person name="Sisk P."/>
            <person name="Sykes S."/>
            <person name="Wortman J."/>
            <person name="Nusbaum C."/>
            <person name="Birren B."/>
        </authorList>
    </citation>
    <scope>NUCLEOTIDE SEQUENCE [LARGE SCALE GENOMIC DNA]</scope>
    <source>
        <strain evidence="3">ATCC 38817</strain>
    </source>
</reference>
<protein>
    <recommendedName>
        <fullName evidence="2">TCTP domain-containing protein</fullName>
    </recommendedName>
</protein>
<evidence type="ECO:0000259" key="2">
    <source>
        <dbReference type="PROSITE" id="PS51797"/>
    </source>
</evidence>
<dbReference type="SUPFAM" id="SSF51316">
    <property type="entry name" value="Mss4-like"/>
    <property type="match status" value="1"/>
</dbReference>
<evidence type="ECO:0000313" key="3">
    <source>
        <dbReference type="EMBL" id="KCV69978.1"/>
    </source>
</evidence>
<dbReference type="STRING" id="691883.A0A058Z7W8"/>
<dbReference type="OMA" id="CAMITEG"/>
<dbReference type="FunFam" id="2.170.150.10:FF:000002">
    <property type="entry name" value="Translationally-controlled tumor protein homolog"/>
    <property type="match status" value="1"/>
</dbReference>
<dbReference type="InterPro" id="IPR018103">
    <property type="entry name" value="Translation_control_tumour_CS"/>
</dbReference>
<keyword evidence="4" id="KW-1185">Reference proteome</keyword>
<feature type="domain" description="TCTP" evidence="2">
    <location>
        <begin position="1"/>
        <end position="170"/>
    </location>
</feature>
<dbReference type="PANTHER" id="PTHR11991">
    <property type="entry name" value="TRANSLATIONALLY CONTROLLED TUMOR PROTEIN-RELATED"/>
    <property type="match status" value="1"/>
</dbReference>
<dbReference type="Proteomes" id="UP000030693">
    <property type="component" value="Unassembled WGS sequence"/>
</dbReference>
<dbReference type="RefSeq" id="XP_009495584.1">
    <property type="nucleotide sequence ID" value="XM_009497309.1"/>
</dbReference>
<dbReference type="InterPro" id="IPR018105">
    <property type="entry name" value="Translational_control_tumour_p"/>
</dbReference>
<proteinExistence type="inferred from homology"/>
<dbReference type="InterPro" id="IPR011057">
    <property type="entry name" value="Mss4-like_sf"/>
</dbReference>
<dbReference type="PRINTS" id="PR01653">
    <property type="entry name" value="TCTPROTEIN"/>
</dbReference>
<accession>A0A058Z7W8</accession>
<dbReference type="PROSITE" id="PS51797">
    <property type="entry name" value="TCTP_3"/>
    <property type="match status" value="1"/>
</dbReference>
<dbReference type="eggNOG" id="KOG1727">
    <property type="taxonomic scope" value="Eukaryota"/>
</dbReference>
<gene>
    <name evidence="3" type="ORF">H696_03443</name>
</gene>
<sequence>MIIYTDVLGCGDELVSDVYEFELIDDVAMEVPARMITISESDDFDIGANPSAEGEDADDGAVPADAQVVNEIVHAFHLVETSFDKKSYMIYIKEYMKNIVEHLKKNDPERVTAFQKGAQSYVKKVLGQFNEYQFFTGESMEAEGMVVLCYWKGETPVMVYFKDGLRQTKV</sequence>
<dbReference type="PROSITE" id="PS01003">
    <property type="entry name" value="TCTP_2"/>
    <property type="match status" value="1"/>
</dbReference>
<dbReference type="Pfam" id="PF00838">
    <property type="entry name" value="TCTP"/>
    <property type="match status" value="1"/>
</dbReference>
<comment type="similarity">
    <text evidence="1">Belongs to the TCTP family.</text>
</comment>
<dbReference type="InterPro" id="IPR011323">
    <property type="entry name" value="Mss4/transl-control_tumour"/>
</dbReference>
<dbReference type="Gene3D" id="2.170.150.10">
    <property type="entry name" value="Metal Binding Protein, Guanine Nucleotide Exchange Factor, Chain A"/>
    <property type="match status" value="1"/>
</dbReference>